<dbReference type="InterPro" id="IPR000700">
    <property type="entry name" value="PAS-assoc_C"/>
</dbReference>
<feature type="domain" description="EAL" evidence="3">
    <location>
        <begin position="266"/>
        <end position="370"/>
    </location>
</feature>
<dbReference type="Proteomes" id="UP000289555">
    <property type="component" value="Chromosome"/>
</dbReference>
<feature type="domain" description="PAS" evidence="1">
    <location>
        <begin position="1"/>
        <end position="37"/>
    </location>
</feature>
<feature type="domain" description="PAC" evidence="2">
    <location>
        <begin position="38"/>
        <end position="92"/>
    </location>
</feature>
<evidence type="ECO:0000259" key="4">
    <source>
        <dbReference type="PROSITE" id="PS50887"/>
    </source>
</evidence>
<dbReference type="SMART" id="SM00086">
    <property type="entry name" value="PAC"/>
    <property type="match status" value="1"/>
</dbReference>
<protein>
    <recommendedName>
        <fullName evidence="7">Diguanylate cyclase</fullName>
    </recommendedName>
</protein>
<organism evidence="5 6">
    <name type="scientific">Vreelandella olivaria</name>
    <dbReference type="NCBI Taxonomy" id="390919"/>
    <lineage>
        <taxon>Bacteria</taxon>
        <taxon>Pseudomonadati</taxon>
        <taxon>Pseudomonadota</taxon>
        <taxon>Gammaproteobacteria</taxon>
        <taxon>Oceanospirillales</taxon>
        <taxon>Halomonadaceae</taxon>
        <taxon>Vreelandella</taxon>
    </lineage>
</organism>
<dbReference type="InterPro" id="IPR001633">
    <property type="entry name" value="EAL_dom"/>
</dbReference>
<dbReference type="InterPro" id="IPR035919">
    <property type="entry name" value="EAL_sf"/>
</dbReference>
<dbReference type="Gene3D" id="3.30.450.20">
    <property type="entry name" value="PAS domain"/>
    <property type="match status" value="1"/>
</dbReference>
<feature type="domain" description="GGDEF" evidence="4">
    <location>
        <begin position="124"/>
        <end position="257"/>
    </location>
</feature>
<accession>A0ABM7GMS2</accession>
<keyword evidence="6" id="KW-1185">Reference proteome</keyword>
<dbReference type="Pfam" id="PF13426">
    <property type="entry name" value="PAS_9"/>
    <property type="match status" value="1"/>
</dbReference>
<dbReference type="InterPro" id="IPR043128">
    <property type="entry name" value="Rev_trsase/Diguanyl_cyclase"/>
</dbReference>
<name>A0ABM7GMS2_9GAMM</name>
<evidence type="ECO:0000313" key="6">
    <source>
        <dbReference type="Proteomes" id="UP000289555"/>
    </source>
</evidence>
<dbReference type="Pfam" id="PF00990">
    <property type="entry name" value="GGDEF"/>
    <property type="match status" value="1"/>
</dbReference>
<dbReference type="PANTHER" id="PTHR44757:SF4">
    <property type="entry name" value="DIGUANYLATE CYCLASE DGCE-RELATED"/>
    <property type="match status" value="1"/>
</dbReference>
<dbReference type="NCBIfam" id="TIGR00229">
    <property type="entry name" value="sensory_box"/>
    <property type="match status" value="1"/>
</dbReference>
<dbReference type="InterPro" id="IPR052155">
    <property type="entry name" value="Biofilm_reg_signaling"/>
</dbReference>
<dbReference type="EMBL" id="AP019416">
    <property type="protein sequence ID" value="BBI51951.1"/>
    <property type="molecule type" value="Genomic_DNA"/>
</dbReference>
<dbReference type="PANTHER" id="PTHR44757">
    <property type="entry name" value="DIGUANYLATE CYCLASE DGCP"/>
    <property type="match status" value="1"/>
</dbReference>
<dbReference type="InterPro" id="IPR001610">
    <property type="entry name" value="PAC"/>
</dbReference>
<reference evidence="6" key="1">
    <citation type="journal article" date="2019" name="Microbiol. Resour. Announc.">
        <title>Complete Genome Sequence of Halomonas olivaria, a Moderately Halophilic Bacterium Isolated from Olive Processing Effluents, Obtained by Nanopore Sequencing.</title>
        <authorList>
            <person name="Nagata S."/>
            <person name="Ii K.M."/>
            <person name="Tsukimi T."/>
            <person name="Miura M.C."/>
            <person name="Galipon J."/>
            <person name="Arakawa K."/>
        </authorList>
    </citation>
    <scope>NUCLEOTIDE SEQUENCE [LARGE SCALE GENOMIC DNA]</scope>
    <source>
        <strain evidence="6">TYRC17</strain>
    </source>
</reference>
<dbReference type="SMART" id="SM00052">
    <property type="entry name" value="EAL"/>
    <property type="match status" value="1"/>
</dbReference>
<dbReference type="Gene3D" id="3.20.20.450">
    <property type="entry name" value="EAL domain"/>
    <property type="match status" value="1"/>
</dbReference>
<evidence type="ECO:0000259" key="3">
    <source>
        <dbReference type="PROSITE" id="PS50883"/>
    </source>
</evidence>
<dbReference type="InterPro" id="IPR000014">
    <property type="entry name" value="PAS"/>
</dbReference>
<dbReference type="Gene3D" id="3.30.70.270">
    <property type="match status" value="1"/>
</dbReference>
<dbReference type="NCBIfam" id="TIGR00254">
    <property type="entry name" value="GGDEF"/>
    <property type="match status" value="1"/>
</dbReference>
<dbReference type="PROSITE" id="PS50883">
    <property type="entry name" value="EAL"/>
    <property type="match status" value="1"/>
</dbReference>
<dbReference type="CDD" id="cd01949">
    <property type="entry name" value="GGDEF"/>
    <property type="match status" value="1"/>
</dbReference>
<dbReference type="CDD" id="cd01948">
    <property type="entry name" value="EAL"/>
    <property type="match status" value="1"/>
</dbReference>
<sequence>MTGYALEEVKGRSCRFLQGPDTDPQQITEIQRALEQHHDITLTLRNYRKNGQAFWNNLFLSPVRGPDGQVTHFVGSINDISERRDHENALAFHATHDVLTGLGNRALFEDHLRHDVELARRHEQQLAVLFIDLDEFKPINDTLGHGIGDQVLINVARRLEQAIRPSDTLCRFGGDEFVLLLPDLDSPQQAEEIAERLLEALSLPYRIERHELYLSASIGIALNDQQLIQPEELLQQADMAMYKAKQQGRNTLQTFTQDINQKLTQRVTLRNDLQEAILNEQFELHYQPLLTIEGAVQGFEALVRWNHPIKGAISPALFIPIAEETGQIIALGQWVIERAARDFLTLQPQLPSHCRISVNLSPMQFHRPSF</sequence>
<proteinExistence type="predicted"/>
<dbReference type="SUPFAM" id="SSF141868">
    <property type="entry name" value="EAL domain-like"/>
    <property type="match status" value="1"/>
</dbReference>
<gene>
    <name evidence="5" type="ORF">HORIV_43720</name>
</gene>
<dbReference type="InterPro" id="IPR029787">
    <property type="entry name" value="Nucleotide_cyclase"/>
</dbReference>
<evidence type="ECO:0000259" key="1">
    <source>
        <dbReference type="PROSITE" id="PS50112"/>
    </source>
</evidence>
<dbReference type="CDD" id="cd00130">
    <property type="entry name" value="PAS"/>
    <property type="match status" value="1"/>
</dbReference>
<dbReference type="Pfam" id="PF00563">
    <property type="entry name" value="EAL"/>
    <property type="match status" value="1"/>
</dbReference>
<dbReference type="PROSITE" id="PS50112">
    <property type="entry name" value="PAS"/>
    <property type="match status" value="1"/>
</dbReference>
<dbReference type="PROSITE" id="PS50113">
    <property type="entry name" value="PAC"/>
    <property type="match status" value="1"/>
</dbReference>
<dbReference type="PROSITE" id="PS50887">
    <property type="entry name" value="GGDEF"/>
    <property type="match status" value="1"/>
</dbReference>
<dbReference type="SUPFAM" id="SSF55785">
    <property type="entry name" value="PYP-like sensor domain (PAS domain)"/>
    <property type="match status" value="1"/>
</dbReference>
<evidence type="ECO:0008006" key="7">
    <source>
        <dbReference type="Google" id="ProtNLM"/>
    </source>
</evidence>
<evidence type="ECO:0000259" key="2">
    <source>
        <dbReference type="PROSITE" id="PS50113"/>
    </source>
</evidence>
<dbReference type="SUPFAM" id="SSF55073">
    <property type="entry name" value="Nucleotide cyclase"/>
    <property type="match status" value="1"/>
</dbReference>
<dbReference type="SMART" id="SM00267">
    <property type="entry name" value="GGDEF"/>
    <property type="match status" value="1"/>
</dbReference>
<evidence type="ECO:0000313" key="5">
    <source>
        <dbReference type="EMBL" id="BBI51951.1"/>
    </source>
</evidence>
<dbReference type="InterPro" id="IPR000160">
    <property type="entry name" value="GGDEF_dom"/>
</dbReference>
<dbReference type="InterPro" id="IPR035965">
    <property type="entry name" value="PAS-like_dom_sf"/>
</dbReference>